<accession>A0A0L8GLH5</accession>
<name>A0A0L8GLH5_OCTBM</name>
<dbReference type="EMBL" id="KQ421308">
    <property type="protein sequence ID" value="KOF77793.1"/>
    <property type="molecule type" value="Genomic_DNA"/>
</dbReference>
<reference evidence="2" key="1">
    <citation type="submission" date="2015-07" db="EMBL/GenBank/DDBJ databases">
        <title>MeaNS - Measles Nucleotide Surveillance Program.</title>
        <authorList>
            <person name="Tran T."/>
            <person name="Druce J."/>
        </authorList>
    </citation>
    <scope>NUCLEOTIDE SEQUENCE</scope>
    <source>
        <strain evidence="2">UCB-OBI-ISO-001</strain>
        <tissue evidence="2">Gonad</tissue>
    </source>
</reference>
<keyword evidence="1" id="KW-0472">Membrane</keyword>
<organism evidence="2">
    <name type="scientific">Octopus bimaculoides</name>
    <name type="common">California two-spotted octopus</name>
    <dbReference type="NCBI Taxonomy" id="37653"/>
    <lineage>
        <taxon>Eukaryota</taxon>
        <taxon>Metazoa</taxon>
        <taxon>Spiralia</taxon>
        <taxon>Lophotrochozoa</taxon>
        <taxon>Mollusca</taxon>
        <taxon>Cephalopoda</taxon>
        <taxon>Coleoidea</taxon>
        <taxon>Octopodiformes</taxon>
        <taxon>Octopoda</taxon>
        <taxon>Incirrata</taxon>
        <taxon>Octopodidae</taxon>
        <taxon>Octopus</taxon>
    </lineage>
</organism>
<sequence length="54" mass="6385">MFLLVCSTQQLLPTSSTSVYVTNALLFWGLAVLFCFPFFLFFFFLSIWFPFKEK</sequence>
<gene>
    <name evidence="2" type="ORF">OCBIM_22031686mg</name>
</gene>
<keyword evidence="1" id="KW-0812">Transmembrane</keyword>
<proteinExistence type="predicted"/>
<keyword evidence="1" id="KW-1133">Transmembrane helix</keyword>
<protein>
    <submittedName>
        <fullName evidence="2">Uncharacterized protein</fullName>
    </submittedName>
</protein>
<evidence type="ECO:0000313" key="2">
    <source>
        <dbReference type="EMBL" id="KOF77793.1"/>
    </source>
</evidence>
<dbReference type="AlphaFoldDB" id="A0A0L8GLH5"/>
<feature type="transmembrane region" description="Helical" evidence="1">
    <location>
        <begin position="27"/>
        <end position="51"/>
    </location>
</feature>
<evidence type="ECO:0000256" key="1">
    <source>
        <dbReference type="SAM" id="Phobius"/>
    </source>
</evidence>